<evidence type="ECO:0000256" key="3">
    <source>
        <dbReference type="ARBA" id="ARBA00022679"/>
    </source>
</evidence>
<evidence type="ECO:0000256" key="2">
    <source>
        <dbReference type="ARBA" id="ARBA00022676"/>
    </source>
</evidence>
<feature type="domain" description="DarT" evidence="7">
    <location>
        <begin position="1"/>
        <end position="196"/>
    </location>
</feature>
<evidence type="ECO:0000256" key="5">
    <source>
        <dbReference type="ARBA" id="ARBA00023125"/>
    </source>
</evidence>
<dbReference type="EMBL" id="CP107006">
    <property type="protein sequence ID" value="UYQ92666.1"/>
    <property type="molecule type" value="Genomic_DNA"/>
</dbReference>
<dbReference type="PROSITE" id="PS52018">
    <property type="entry name" value="DART"/>
    <property type="match status" value="1"/>
</dbReference>
<keyword evidence="1 6" id="KW-1277">Toxin-antitoxin system</keyword>
<keyword evidence="3" id="KW-0808">Transferase</keyword>
<dbReference type="RefSeq" id="WP_255859272.1">
    <property type="nucleotide sequence ID" value="NZ_CP107006.1"/>
</dbReference>
<evidence type="ECO:0000256" key="4">
    <source>
        <dbReference type="ARBA" id="ARBA00022695"/>
    </source>
</evidence>
<dbReference type="Proteomes" id="UP001162741">
    <property type="component" value="Chromosome"/>
</dbReference>
<protein>
    <submittedName>
        <fullName evidence="8">DUF4433 domain-containing protein</fullName>
    </submittedName>
</protein>
<evidence type="ECO:0000256" key="1">
    <source>
        <dbReference type="ARBA" id="ARBA00022649"/>
    </source>
</evidence>
<keyword evidence="9" id="KW-1185">Reference proteome</keyword>
<evidence type="ECO:0000259" key="7">
    <source>
        <dbReference type="PROSITE" id="PS52018"/>
    </source>
</evidence>
<organism evidence="8 9">
    <name type="scientific">Chitinophaga horti</name>
    <dbReference type="NCBI Taxonomy" id="2920382"/>
    <lineage>
        <taxon>Bacteria</taxon>
        <taxon>Pseudomonadati</taxon>
        <taxon>Bacteroidota</taxon>
        <taxon>Chitinophagia</taxon>
        <taxon>Chitinophagales</taxon>
        <taxon>Chitinophagaceae</taxon>
        <taxon>Chitinophaga</taxon>
    </lineage>
</organism>
<comment type="similarity">
    <text evidence="6">Belongs to the DarT ADP-ribosyltransferase family.</text>
</comment>
<accession>A0ABY6J2S8</accession>
<dbReference type="InterPro" id="IPR029494">
    <property type="entry name" value="DarT"/>
</dbReference>
<keyword evidence="4" id="KW-0548">Nucleotidyltransferase</keyword>
<dbReference type="Pfam" id="PF14487">
    <property type="entry name" value="DarT"/>
    <property type="match status" value="1"/>
</dbReference>
<keyword evidence="2" id="KW-0328">Glycosyltransferase</keyword>
<name>A0ABY6J2S8_9BACT</name>
<keyword evidence="5 6" id="KW-0238">DNA-binding</keyword>
<sequence>MTHIRNVPHILKHGITHVASTNANPQYVPIGDDSLIATRKDFILDNGTLLGSYIPFYFGARMPMLYVIQRGFNMVTATLPADIVYCITSVYEIEQLGIDYVFTDGHSVNSFSLQYDRGNVDRILDLVDWDAVSSKYWNREDDLDLKRRKEAEFLVRQDIPVSAILGYIVYNEAAKARLTALGIEGAKIVIKPDAYF</sequence>
<reference evidence="8" key="1">
    <citation type="submission" date="2022-10" db="EMBL/GenBank/DDBJ databases">
        <title>Chitinophaga sp. nov., isolated from soil.</title>
        <authorList>
            <person name="Jeon C.O."/>
        </authorList>
    </citation>
    <scope>NUCLEOTIDE SEQUENCE</scope>
    <source>
        <strain evidence="8">R8</strain>
    </source>
</reference>
<evidence type="ECO:0000313" key="9">
    <source>
        <dbReference type="Proteomes" id="UP001162741"/>
    </source>
</evidence>
<gene>
    <name evidence="8" type="ORF">MKQ68_21535</name>
</gene>
<comment type="caution">
    <text evidence="6">Lacks conserved residue(s) required for the propagation of feature annotation.</text>
</comment>
<evidence type="ECO:0000313" key="8">
    <source>
        <dbReference type="EMBL" id="UYQ92666.1"/>
    </source>
</evidence>
<evidence type="ECO:0000256" key="6">
    <source>
        <dbReference type="PROSITE-ProRule" id="PRU01362"/>
    </source>
</evidence>
<proteinExistence type="inferred from homology"/>